<keyword evidence="7" id="KW-0812">Transmembrane</keyword>
<feature type="disulfide bond" evidence="6">
    <location>
        <begin position="314"/>
        <end position="347"/>
    </location>
</feature>
<evidence type="ECO:0000256" key="8">
    <source>
        <dbReference type="SAM" id="SignalP"/>
    </source>
</evidence>
<keyword evidence="11" id="KW-1185">Reference proteome</keyword>
<dbReference type="InterPro" id="IPR033121">
    <property type="entry name" value="PEPTIDASE_A1"/>
</dbReference>
<feature type="domain" description="Peptidase A1" evidence="9">
    <location>
        <begin position="78"/>
        <end position="383"/>
    </location>
</feature>
<accession>A0AAD1UHI4</accession>
<reference evidence="10" key="1">
    <citation type="submission" date="2023-07" db="EMBL/GenBank/DDBJ databases">
        <authorList>
            <consortium name="AG Swart"/>
            <person name="Singh M."/>
            <person name="Singh A."/>
            <person name="Seah K."/>
            <person name="Emmerich C."/>
        </authorList>
    </citation>
    <scope>NUCLEOTIDE SEQUENCE</scope>
    <source>
        <strain evidence="10">DP1</strain>
    </source>
</reference>
<feature type="active site" evidence="5">
    <location>
        <position position="96"/>
    </location>
</feature>
<evidence type="ECO:0000259" key="9">
    <source>
        <dbReference type="PROSITE" id="PS51767"/>
    </source>
</evidence>
<feature type="chain" id="PRO_5041898663" description="Peptidase A1 domain-containing protein" evidence="8">
    <location>
        <begin position="17"/>
        <end position="448"/>
    </location>
</feature>
<comment type="caution">
    <text evidence="10">The sequence shown here is derived from an EMBL/GenBank/DDBJ whole genome shotgun (WGS) entry which is preliminary data.</text>
</comment>
<keyword evidence="4" id="KW-0378">Hydrolase</keyword>
<dbReference type="Gene3D" id="2.40.70.10">
    <property type="entry name" value="Acid Proteases"/>
    <property type="match status" value="2"/>
</dbReference>
<dbReference type="PANTHER" id="PTHR47966:SF51">
    <property type="entry name" value="BETA-SITE APP-CLEAVING ENZYME, ISOFORM A-RELATED"/>
    <property type="match status" value="1"/>
</dbReference>
<evidence type="ECO:0000256" key="3">
    <source>
        <dbReference type="ARBA" id="ARBA00022750"/>
    </source>
</evidence>
<dbReference type="AlphaFoldDB" id="A0AAD1UHI4"/>
<dbReference type="InterPro" id="IPR034164">
    <property type="entry name" value="Pepsin-like_dom"/>
</dbReference>
<feature type="signal peptide" evidence="8">
    <location>
        <begin position="1"/>
        <end position="16"/>
    </location>
</feature>
<feature type="active site" evidence="5">
    <location>
        <position position="276"/>
    </location>
</feature>
<keyword evidence="6" id="KW-1015">Disulfide bond</keyword>
<dbReference type="GO" id="GO:0004190">
    <property type="term" value="F:aspartic-type endopeptidase activity"/>
    <property type="evidence" value="ECO:0007669"/>
    <property type="project" value="UniProtKB-KW"/>
</dbReference>
<dbReference type="InterPro" id="IPR001461">
    <property type="entry name" value="Aspartic_peptidase_A1"/>
</dbReference>
<dbReference type="Pfam" id="PF00026">
    <property type="entry name" value="Asp"/>
    <property type="match status" value="1"/>
</dbReference>
<dbReference type="SUPFAM" id="SSF50630">
    <property type="entry name" value="Acid proteases"/>
    <property type="match status" value="1"/>
</dbReference>
<evidence type="ECO:0000256" key="2">
    <source>
        <dbReference type="ARBA" id="ARBA00022670"/>
    </source>
</evidence>
<sequence>MKIFIFICAFALLATSLKIDLERRLTKEPIQDRIDRQIKEGRLKMMTIDELRADAMLKEKNFGDNPVIELKNYQDLQYYGPAFVGSKNQEFSMVYDTGSEWFWIPNKGCNGCPNKNAFEAASSDTFVDTGVNQELFYGQGHVTGNIGTDMIGIGKDDAAQMRFVLVDFAEDISGQKADGIAGLTPTTTLGGDLMVEKLAGEGIINANEFTVFIGKAGFDKSWIEFGKNIDDQTDVKFLNLEPLTPQDDLTYWSTPYTSLQAGDETLNLATKMTIWDTGTSLIGAKPDDVVTMAQALAKGKEIGQIPEGFLASLCDRVDDTPPLIFNFNGHEVKIEPKEFVLRSSGYCVYLIMPLDLDGMLLGDSFLRGSKIIHDVDGKRLGIFPQKFYKSSSGLLWLWILLPVLGVILIGIGGFCLYKRRVEKKSYITAGGNIQNKAMHGNYQRVGGN</sequence>
<keyword evidence="7" id="KW-0472">Membrane</keyword>
<dbReference type="Proteomes" id="UP001295684">
    <property type="component" value="Unassembled WGS sequence"/>
</dbReference>
<proteinExistence type="inferred from homology"/>
<evidence type="ECO:0000256" key="1">
    <source>
        <dbReference type="ARBA" id="ARBA00007447"/>
    </source>
</evidence>
<evidence type="ECO:0000313" key="10">
    <source>
        <dbReference type="EMBL" id="CAI2369546.1"/>
    </source>
</evidence>
<dbReference type="InterPro" id="IPR021109">
    <property type="entry name" value="Peptidase_aspartic_dom_sf"/>
</dbReference>
<keyword evidence="8" id="KW-0732">Signal</keyword>
<evidence type="ECO:0000313" key="11">
    <source>
        <dbReference type="Proteomes" id="UP001295684"/>
    </source>
</evidence>
<dbReference type="EMBL" id="CAMPGE010010699">
    <property type="protein sequence ID" value="CAI2369546.1"/>
    <property type="molecule type" value="Genomic_DNA"/>
</dbReference>
<keyword evidence="2" id="KW-0645">Protease</keyword>
<evidence type="ECO:0000256" key="6">
    <source>
        <dbReference type="PIRSR" id="PIRSR601461-2"/>
    </source>
</evidence>
<name>A0AAD1UHI4_EUPCR</name>
<feature type="transmembrane region" description="Helical" evidence="7">
    <location>
        <begin position="395"/>
        <end position="417"/>
    </location>
</feature>
<evidence type="ECO:0000256" key="5">
    <source>
        <dbReference type="PIRSR" id="PIRSR601461-1"/>
    </source>
</evidence>
<dbReference type="GO" id="GO:0006508">
    <property type="term" value="P:proteolysis"/>
    <property type="evidence" value="ECO:0007669"/>
    <property type="project" value="UniProtKB-KW"/>
</dbReference>
<keyword evidence="7" id="KW-1133">Transmembrane helix</keyword>
<organism evidence="10 11">
    <name type="scientific">Euplotes crassus</name>
    <dbReference type="NCBI Taxonomy" id="5936"/>
    <lineage>
        <taxon>Eukaryota</taxon>
        <taxon>Sar</taxon>
        <taxon>Alveolata</taxon>
        <taxon>Ciliophora</taxon>
        <taxon>Intramacronucleata</taxon>
        <taxon>Spirotrichea</taxon>
        <taxon>Hypotrichia</taxon>
        <taxon>Euplotida</taxon>
        <taxon>Euplotidae</taxon>
        <taxon>Moneuplotes</taxon>
    </lineage>
</organism>
<keyword evidence="3" id="KW-0064">Aspartyl protease</keyword>
<evidence type="ECO:0000256" key="4">
    <source>
        <dbReference type="ARBA" id="ARBA00022801"/>
    </source>
</evidence>
<dbReference type="CDD" id="cd05471">
    <property type="entry name" value="pepsin_like"/>
    <property type="match status" value="1"/>
</dbReference>
<dbReference type="PRINTS" id="PR00792">
    <property type="entry name" value="PEPSIN"/>
</dbReference>
<protein>
    <recommendedName>
        <fullName evidence="9">Peptidase A1 domain-containing protein</fullName>
    </recommendedName>
</protein>
<evidence type="ECO:0000256" key="7">
    <source>
        <dbReference type="SAM" id="Phobius"/>
    </source>
</evidence>
<dbReference type="PANTHER" id="PTHR47966">
    <property type="entry name" value="BETA-SITE APP-CLEAVING ENZYME, ISOFORM A-RELATED"/>
    <property type="match status" value="1"/>
</dbReference>
<comment type="similarity">
    <text evidence="1">Belongs to the peptidase A1 family.</text>
</comment>
<dbReference type="PROSITE" id="PS51767">
    <property type="entry name" value="PEPTIDASE_A1"/>
    <property type="match status" value="1"/>
</dbReference>
<gene>
    <name evidence="10" type="ORF">ECRASSUSDP1_LOCUS10847</name>
</gene>